<evidence type="ECO:0000313" key="3">
    <source>
        <dbReference type="EnsemblPlants" id="TraesCS7D02G001200.1"/>
    </source>
</evidence>
<reference evidence="3" key="2">
    <citation type="submission" date="2018-10" db="UniProtKB">
        <authorList>
            <consortium name="EnsemblPlants"/>
        </authorList>
    </citation>
    <scope>IDENTIFICATION</scope>
</reference>
<dbReference type="PaxDb" id="4565-Traes_7DS_823C9F06F.1"/>
<organism evidence="3">
    <name type="scientific">Triticum aestivum</name>
    <name type="common">Wheat</name>
    <dbReference type="NCBI Taxonomy" id="4565"/>
    <lineage>
        <taxon>Eukaryota</taxon>
        <taxon>Viridiplantae</taxon>
        <taxon>Streptophyta</taxon>
        <taxon>Embryophyta</taxon>
        <taxon>Tracheophyta</taxon>
        <taxon>Spermatophyta</taxon>
        <taxon>Magnoliopsida</taxon>
        <taxon>Liliopsida</taxon>
        <taxon>Poales</taxon>
        <taxon>Poaceae</taxon>
        <taxon>BOP clade</taxon>
        <taxon>Pooideae</taxon>
        <taxon>Triticodae</taxon>
        <taxon>Triticeae</taxon>
        <taxon>Triticinae</taxon>
        <taxon>Triticum</taxon>
    </lineage>
</organism>
<keyword evidence="2" id="KW-1133">Transmembrane helix</keyword>
<keyword evidence="2" id="KW-0472">Membrane</keyword>
<dbReference type="Gramene" id="TraesCLE_scaffold_010799_01G000400.1">
    <property type="protein sequence ID" value="TraesCLE_scaffold_010799_01G000400.1"/>
    <property type="gene ID" value="TraesCLE_scaffold_010799_01G000400"/>
</dbReference>
<dbReference type="PANTHER" id="PTHR33115">
    <property type="entry name" value="ARM REPEAT SUPERFAMILY PROTEIN"/>
    <property type="match status" value="1"/>
</dbReference>
<reference evidence="3" key="1">
    <citation type="submission" date="2018-08" db="EMBL/GenBank/DDBJ databases">
        <authorList>
            <person name="Rossello M."/>
        </authorList>
    </citation>
    <scope>NUCLEOTIDE SEQUENCE [LARGE SCALE GENOMIC DNA]</scope>
    <source>
        <strain evidence="3">cv. Chinese Spring</strain>
    </source>
</reference>
<proteinExistence type="predicted"/>
<feature type="transmembrane region" description="Helical" evidence="2">
    <location>
        <begin position="35"/>
        <end position="62"/>
    </location>
</feature>
<dbReference type="Gramene" id="TraesCS7D03G0002900.1">
    <property type="protein sequence ID" value="TraesCS7D03G0002900.1.CDS"/>
    <property type="gene ID" value="TraesCS7D03G0002900"/>
</dbReference>
<dbReference type="Proteomes" id="UP000019116">
    <property type="component" value="Chromosome 7D"/>
</dbReference>
<sequence length="759" mass="84816">MGGRAPPAGSRRNSGLGPEKQQQEPWPEEMSLNELAMILAYLQKGVIGMGYLALTWSTVVLLGGFVTALGKKDFWCLTAISMIRAAWLFKEWEELMINSLKGRVMCVCDSFICAGISLWRVIQRDYGNIDRDNTKANLMPALDFFYYLVLCQGALSFLWCISAFRPVVARFKAPLLRVCEFPEIWGGTSVQGYLSDTRDKFLRNPETSTQDSRLVKYAVHLLDSESSQEDYLSGARMLDVFIKVHLMDVRPLILPSSQKVQKLMDTLRWSSSDREIKELAARILAHLACHIDLTQFPGAIRCISSLLSSTTQLPYWNNDQQGSCNQSPQGAGDSQEDRWNELILQGLTILERLASDQHNCRDICSSPDLIAKIMSPICSETLIQDINIMPAWQDVVNGAYRVVHRLIRAPEWTGGRRLAHEISSSERAVSNLERILHQGNTGSQQLQMRAMEILAELALDSSANLAMETKENLMSKQLQIFLNEGTGEDLKVMAGKTLLALLSKTTRAISVVCIMRKYNPIVDQVTEMLDAKNKAIYRTIAAEILENFFALHTMDKNHVKNTLLPKVLAEVLTSKKKPPSEAPERQASKGSGDIEENPLQDDEENQHLEHNVQINSSEQNETQAAMVELKEALLSLTSVIFDKLIISAEDFDEVAQKVAPGEGEFVAKLKTIVEENCDATANSLRIVKLCGQIAVTMMRRSQYNTHFKDQKFVETLSKASRITCNLETCMLFAGTDCGAKKTARPLLSDLVKEAEALVA</sequence>
<keyword evidence="2" id="KW-0812">Transmembrane</keyword>
<dbReference type="OMA" id="KIMSPIC"/>
<dbReference type="InterPro" id="IPR011989">
    <property type="entry name" value="ARM-like"/>
</dbReference>
<feature type="region of interest" description="Disordered" evidence="1">
    <location>
        <begin position="574"/>
        <end position="599"/>
    </location>
</feature>
<dbReference type="STRING" id="4565.A0A3B6THH0"/>
<feature type="region of interest" description="Disordered" evidence="1">
    <location>
        <begin position="1"/>
        <end position="26"/>
    </location>
</feature>
<dbReference type="AlphaFoldDB" id="A0A3B6THH0"/>
<evidence type="ECO:0000256" key="2">
    <source>
        <dbReference type="SAM" id="Phobius"/>
    </source>
</evidence>
<evidence type="ECO:0000313" key="4">
    <source>
        <dbReference type="Proteomes" id="UP000019116"/>
    </source>
</evidence>
<dbReference type="InterPro" id="IPR016024">
    <property type="entry name" value="ARM-type_fold"/>
</dbReference>
<dbReference type="PANTHER" id="PTHR33115:SF77">
    <property type="entry name" value="CONDENSIN COMPLEX SUBUNIT 1 C-TERMINAL DOMAIN-CONTAINING PROTEIN"/>
    <property type="match status" value="1"/>
</dbReference>
<evidence type="ECO:0000256" key="1">
    <source>
        <dbReference type="SAM" id="MobiDB-lite"/>
    </source>
</evidence>
<feature type="transmembrane region" description="Helical" evidence="2">
    <location>
        <begin position="144"/>
        <end position="164"/>
    </location>
</feature>
<dbReference type="Gene3D" id="1.25.10.10">
    <property type="entry name" value="Leucine-rich Repeat Variant"/>
    <property type="match status" value="1"/>
</dbReference>
<keyword evidence="4" id="KW-1185">Reference proteome</keyword>
<dbReference type="SMR" id="A0A3B6THH0"/>
<dbReference type="Gramene" id="TraesCS7D02G001200.1">
    <property type="protein sequence ID" value="TraesCS7D02G001200.1"/>
    <property type="gene ID" value="TraesCS7D02G001200"/>
</dbReference>
<dbReference type="EnsemblPlants" id="TraesCS7D02G001200.1">
    <property type="protein sequence ID" value="TraesCS7D02G001200.1"/>
    <property type="gene ID" value="TraesCS7D02G001200"/>
</dbReference>
<dbReference type="Gramene" id="TraesCAD_scaffold_007293_01G000500.1">
    <property type="protein sequence ID" value="TraesCAD_scaffold_007293_01G000500.1"/>
    <property type="gene ID" value="TraesCAD_scaffold_007293_01G000500"/>
</dbReference>
<dbReference type="OrthoDB" id="689499at2759"/>
<protein>
    <submittedName>
        <fullName evidence="3">Uncharacterized protein</fullName>
    </submittedName>
</protein>
<feature type="compositionally biased region" description="Basic and acidic residues" evidence="1">
    <location>
        <begin position="578"/>
        <end position="587"/>
    </location>
</feature>
<accession>A0A3B6THH0</accession>
<dbReference type="SUPFAM" id="SSF48371">
    <property type="entry name" value="ARM repeat"/>
    <property type="match status" value="1"/>
</dbReference>
<name>A0A3B6THH0_WHEAT</name>